<comment type="caution">
    <text evidence="2">The sequence shown here is derived from an EMBL/GenBank/DDBJ whole genome shotgun (WGS) entry which is preliminary data.</text>
</comment>
<keyword evidence="3" id="KW-1185">Reference proteome</keyword>
<dbReference type="InterPro" id="IPR017850">
    <property type="entry name" value="Alkaline_phosphatase_core_sf"/>
</dbReference>
<dbReference type="PANTHER" id="PTHR23071">
    <property type="entry name" value="PHOSPHATIDYLINOSITOL GLYCAN"/>
    <property type="match status" value="1"/>
</dbReference>
<dbReference type="Proteomes" id="UP001177023">
    <property type="component" value="Unassembled WGS sequence"/>
</dbReference>
<feature type="transmembrane region" description="Helical" evidence="1">
    <location>
        <begin position="6"/>
        <end position="23"/>
    </location>
</feature>
<dbReference type="GO" id="GO:0051377">
    <property type="term" value="F:mannose-ethanolamine phosphotransferase activity"/>
    <property type="evidence" value="ECO:0007669"/>
    <property type="project" value="TreeGrafter"/>
</dbReference>
<protein>
    <recommendedName>
        <fullName evidence="4">GPI ethanolamine phosphate transferase 3</fullName>
    </recommendedName>
</protein>
<organism evidence="2 3">
    <name type="scientific">Mesorhabditis spiculigera</name>
    <dbReference type="NCBI Taxonomy" id="96644"/>
    <lineage>
        <taxon>Eukaryota</taxon>
        <taxon>Metazoa</taxon>
        <taxon>Ecdysozoa</taxon>
        <taxon>Nematoda</taxon>
        <taxon>Chromadorea</taxon>
        <taxon>Rhabditida</taxon>
        <taxon>Rhabditina</taxon>
        <taxon>Rhabditomorpha</taxon>
        <taxon>Rhabditoidea</taxon>
        <taxon>Rhabditidae</taxon>
        <taxon>Mesorhabditinae</taxon>
        <taxon>Mesorhabditis</taxon>
    </lineage>
</organism>
<dbReference type="GO" id="GO:0005789">
    <property type="term" value="C:endoplasmic reticulum membrane"/>
    <property type="evidence" value="ECO:0007669"/>
    <property type="project" value="TreeGrafter"/>
</dbReference>
<evidence type="ECO:0000313" key="3">
    <source>
        <dbReference type="Proteomes" id="UP001177023"/>
    </source>
</evidence>
<dbReference type="AlphaFoldDB" id="A0AA36CY76"/>
<dbReference type="EMBL" id="CATQJA010002651">
    <property type="protein sequence ID" value="CAJ0577557.1"/>
    <property type="molecule type" value="Genomic_DNA"/>
</dbReference>
<evidence type="ECO:0008006" key="4">
    <source>
        <dbReference type="Google" id="ProtNLM"/>
    </source>
</evidence>
<sequence length="226" mass="25486">MKPLLISLGYVISLLIFQSGFLLKRKELHNRSSCSDVRVSTKDCWMQPKFGRVIFVVIDALRYDFLAPAPPASTAPYLGQMKFVQSLSNSSILSPIMADPPTTTLQRLKGMTTGTLPTFIDISDNFSPDANIHEDNLLDQLRSQGLNITLIGDDTWVSLYPKRFHREYAMPSFDVHDLHGVDDGIMKVLPDELSKNDTQFLILHFLGVDHCGHRYGPEHPEMARKV</sequence>
<gene>
    <name evidence="2" type="ORF">MSPICULIGERA_LOCUS15828</name>
</gene>
<dbReference type="Gene3D" id="3.40.720.10">
    <property type="entry name" value="Alkaline Phosphatase, subunit A"/>
    <property type="match status" value="1"/>
</dbReference>
<accession>A0AA36CY76</accession>
<feature type="non-terminal residue" evidence="2">
    <location>
        <position position="226"/>
    </location>
</feature>
<name>A0AA36CY76_9BILA</name>
<dbReference type="PANTHER" id="PTHR23071:SF1">
    <property type="entry name" value="GPI ETHANOLAMINE PHOSPHATE TRANSFERASE 3"/>
    <property type="match status" value="1"/>
</dbReference>
<evidence type="ECO:0000256" key="1">
    <source>
        <dbReference type="SAM" id="Phobius"/>
    </source>
</evidence>
<keyword evidence="1" id="KW-0812">Transmembrane</keyword>
<proteinExistence type="predicted"/>
<dbReference type="SUPFAM" id="SSF53649">
    <property type="entry name" value="Alkaline phosphatase-like"/>
    <property type="match status" value="1"/>
</dbReference>
<dbReference type="GO" id="GO:0006506">
    <property type="term" value="P:GPI anchor biosynthetic process"/>
    <property type="evidence" value="ECO:0007669"/>
    <property type="project" value="InterPro"/>
</dbReference>
<dbReference type="InterPro" id="IPR039524">
    <property type="entry name" value="PIGO/GPI13"/>
</dbReference>
<keyword evidence="1" id="KW-1133">Transmembrane helix</keyword>
<keyword evidence="1" id="KW-0472">Membrane</keyword>
<reference evidence="2" key="1">
    <citation type="submission" date="2023-06" db="EMBL/GenBank/DDBJ databases">
        <authorList>
            <person name="Delattre M."/>
        </authorList>
    </citation>
    <scope>NUCLEOTIDE SEQUENCE</scope>
    <source>
        <strain evidence="2">AF72</strain>
    </source>
</reference>
<evidence type="ECO:0000313" key="2">
    <source>
        <dbReference type="EMBL" id="CAJ0577557.1"/>
    </source>
</evidence>